<gene>
    <name evidence="1" type="ordered locus">Sta7437_1862</name>
</gene>
<proteinExistence type="predicted"/>
<dbReference type="AlphaFoldDB" id="K9XSA6"/>
<organism evidence="1 2">
    <name type="scientific">Stanieria cyanosphaera (strain ATCC 29371 / PCC 7437)</name>
    <dbReference type="NCBI Taxonomy" id="111780"/>
    <lineage>
        <taxon>Bacteria</taxon>
        <taxon>Bacillati</taxon>
        <taxon>Cyanobacteriota</taxon>
        <taxon>Cyanophyceae</taxon>
        <taxon>Pleurocapsales</taxon>
        <taxon>Dermocarpellaceae</taxon>
        <taxon>Stanieria</taxon>
    </lineage>
</organism>
<keyword evidence="2" id="KW-1185">Reference proteome</keyword>
<evidence type="ECO:0000313" key="1">
    <source>
        <dbReference type="EMBL" id="AFZ35418.1"/>
    </source>
</evidence>
<dbReference type="Proteomes" id="UP000010473">
    <property type="component" value="Chromosome"/>
</dbReference>
<reference evidence="2" key="1">
    <citation type="journal article" date="2013" name="Proc. Natl. Acad. Sci. U.S.A.">
        <title>Improving the coverage of the cyanobacterial phylum using diversity-driven genome sequencing.</title>
        <authorList>
            <person name="Shih P.M."/>
            <person name="Wu D."/>
            <person name="Latifi A."/>
            <person name="Axen S.D."/>
            <person name="Fewer D.P."/>
            <person name="Talla E."/>
            <person name="Calteau A."/>
            <person name="Cai F."/>
            <person name="Tandeau de Marsac N."/>
            <person name="Rippka R."/>
            <person name="Herdman M."/>
            <person name="Sivonen K."/>
            <person name="Coursin T."/>
            <person name="Laurent T."/>
            <person name="Goodwin L."/>
            <person name="Nolan M."/>
            <person name="Davenport K.W."/>
            <person name="Han C.S."/>
            <person name="Rubin E.M."/>
            <person name="Eisen J.A."/>
            <person name="Woyke T."/>
            <person name="Gugger M."/>
            <person name="Kerfeld C.A."/>
        </authorList>
    </citation>
    <scope>NUCLEOTIDE SEQUENCE [LARGE SCALE GENOMIC DNA]</scope>
    <source>
        <strain evidence="2">ATCC 29371 / PCC 7437</strain>
    </source>
</reference>
<dbReference type="HOGENOM" id="CLU_2920532_0_0_3"/>
<name>K9XSA6_STAC7</name>
<evidence type="ECO:0000313" key="2">
    <source>
        <dbReference type="Proteomes" id="UP000010473"/>
    </source>
</evidence>
<accession>K9XSA6</accession>
<sequence length="61" mass="7029">MMKIIKIIGINNCTLVVYQTCEDYYYQFAIIDEEGIILEPGDIFATSEDAEEEGREIINCF</sequence>
<protein>
    <submittedName>
        <fullName evidence="1">Uncharacterized protein</fullName>
    </submittedName>
</protein>
<dbReference type="EMBL" id="CP003653">
    <property type="protein sequence ID" value="AFZ35418.1"/>
    <property type="molecule type" value="Genomic_DNA"/>
</dbReference>
<dbReference type="eggNOG" id="ENOG503230V">
    <property type="taxonomic scope" value="Bacteria"/>
</dbReference>
<dbReference type="KEGG" id="scs:Sta7437_1862"/>